<feature type="domain" description="Tripartite ATP-independent periplasmic transporters DctQ component" evidence="10">
    <location>
        <begin position="24"/>
        <end position="152"/>
    </location>
</feature>
<gene>
    <name evidence="11" type="ORF">BN948_04213</name>
</gene>
<feature type="transmembrane region" description="Helical" evidence="9">
    <location>
        <begin position="127"/>
        <end position="145"/>
    </location>
</feature>
<keyword evidence="2 9" id="KW-0813">Transport</keyword>
<evidence type="ECO:0000259" key="10">
    <source>
        <dbReference type="Pfam" id="PF04290"/>
    </source>
</evidence>
<dbReference type="AlphaFoldDB" id="A0A1L1PPU2"/>
<keyword evidence="12" id="KW-1185">Reference proteome</keyword>
<dbReference type="GO" id="GO:0022857">
    <property type="term" value="F:transmembrane transporter activity"/>
    <property type="evidence" value="ECO:0007669"/>
    <property type="project" value="UniProtKB-UniRule"/>
</dbReference>
<evidence type="ECO:0000256" key="4">
    <source>
        <dbReference type="ARBA" id="ARBA00022519"/>
    </source>
</evidence>
<dbReference type="EMBL" id="CCAE010000052">
    <property type="protein sequence ID" value="CDN89773.1"/>
    <property type="molecule type" value="Genomic_DNA"/>
</dbReference>
<organism evidence="11 12">
    <name type="scientific">Hydrogenophaga intermedia</name>
    <dbReference type="NCBI Taxonomy" id="65786"/>
    <lineage>
        <taxon>Bacteria</taxon>
        <taxon>Pseudomonadati</taxon>
        <taxon>Pseudomonadota</taxon>
        <taxon>Betaproteobacteria</taxon>
        <taxon>Burkholderiales</taxon>
        <taxon>Comamonadaceae</taxon>
        <taxon>Hydrogenophaga</taxon>
    </lineage>
</organism>
<name>A0A1L1PPU2_HYDIT</name>
<accession>A0A1L1PPU2</accession>
<keyword evidence="4 9" id="KW-0997">Cell inner membrane</keyword>
<evidence type="ECO:0000256" key="8">
    <source>
        <dbReference type="ARBA" id="ARBA00038436"/>
    </source>
</evidence>
<evidence type="ECO:0000256" key="2">
    <source>
        <dbReference type="ARBA" id="ARBA00022448"/>
    </source>
</evidence>
<evidence type="ECO:0000256" key="3">
    <source>
        <dbReference type="ARBA" id="ARBA00022475"/>
    </source>
</evidence>
<comment type="subunit">
    <text evidence="9">The complex comprises the extracytoplasmic solute receptor protein and the two transmembrane proteins.</text>
</comment>
<keyword evidence="5 9" id="KW-0812">Transmembrane</keyword>
<feature type="transmembrane region" description="Helical" evidence="9">
    <location>
        <begin position="45"/>
        <end position="64"/>
    </location>
</feature>
<dbReference type="GO" id="GO:0005886">
    <property type="term" value="C:plasma membrane"/>
    <property type="evidence" value="ECO:0007669"/>
    <property type="project" value="UniProtKB-SubCell"/>
</dbReference>
<sequence>MSALLGWLDRAVTALLGLALLVLVLVGGGQILLRELAGVPLPWATEFSVLLMIWATMLTGYVGVRRDSHLSADFLGLNMSERKRALLRTVALLLSLLFVAVYGWESRLVIDAMEGIPFTSMPITQPVLYWSLPVGAGLMALALLHKLWQQWAGVRGAA</sequence>
<evidence type="ECO:0000256" key="5">
    <source>
        <dbReference type="ARBA" id="ARBA00022692"/>
    </source>
</evidence>
<comment type="similarity">
    <text evidence="8 9">Belongs to the TRAP transporter small permease family.</text>
</comment>
<keyword evidence="6 9" id="KW-1133">Transmembrane helix</keyword>
<dbReference type="InterPro" id="IPR007387">
    <property type="entry name" value="TRAP_DctQ"/>
</dbReference>
<dbReference type="PANTHER" id="PTHR35011">
    <property type="entry name" value="2,3-DIKETO-L-GULONATE TRAP TRANSPORTER SMALL PERMEASE PROTEIN YIAM"/>
    <property type="match status" value="1"/>
</dbReference>
<evidence type="ECO:0000256" key="1">
    <source>
        <dbReference type="ARBA" id="ARBA00004429"/>
    </source>
</evidence>
<comment type="subcellular location">
    <subcellularLocation>
        <location evidence="1 9">Cell inner membrane</location>
        <topology evidence="1 9">Multi-pass membrane protein</topology>
    </subcellularLocation>
</comment>
<dbReference type="InterPro" id="IPR055348">
    <property type="entry name" value="DctQ"/>
</dbReference>
<reference evidence="12" key="2">
    <citation type="submission" date="2014-11" db="EMBL/GenBank/DDBJ databases">
        <title>Draft genome sequence of Hydrogenophaga intermedia S1.</title>
        <authorList>
            <person name="Gan H.M."/>
            <person name="Chew T.H."/>
            <person name="Stolz A."/>
        </authorList>
    </citation>
    <scope>NUCLEOTIDE SEQUENCE [LARGE SCALE GENOMIC DNA]</scope>
    <source>
        <strain evidence="12">S1</strain>
    </source>
</reference>
<dbReference type="Pfam" id="PF04290">
    <property type="entry name" value="DctQ"/>
    <property type="match status" value="1"/>
</dbReference>
<reference evidence="12" key="1">
    <citation type="submission" date="2014-02" db="EMBL/GenBank/DDBJ databases">
        <authorList>
            <person name="Gan H."/>
        </authorList>
    </citation>
    <scope>NUCLEOTIDE SEQUENCE [LARGE SCALE GENOMIC DNA]</scope>
    <source>
        <strain evidence="12">S1</strain>
    </source>
</reference>
<evidence type="ECO:0000313" key="11">
    <source>
        <dbReference type="EMBL" id="CDN89773.1"/>
    </source>
</evidence>
<comment type="function">
    <text evidence="9">Part of the tripartite ATP-independent periplasmic (TRAP) transport system.</text>
</comment>
<proteinExistence type="inferred from homology"/>
<evidence type="ECO:0000256" key="6">
    <source>
        <dbReference type="ARBA" id="ARBA00022989"/>
    </source>
</evidence>
<evidence type="ECO:0000313" key="12">
    <source>
        <dbReference type="Proteomes" id="UP000028878"/>
    </source>
</evidence>
<keyword evidence="3" id="KW-1003">Cell membrane</keyword>
<dbReference type="Proteomes" id="UP000028878">
    <property type="component" value="Unassembled WGS sequence"/>
</dbReference>
<dbReference type="GO" id="GO:0015740">
    <property type="term" value="P:C4-dicarboxylate transport"/>
    <property type="evidence" value="ECO:0007669"/>
    <property type="project" value="TreeGrafter"/>
</dbReference>
<keyword evidence="7 9" id="KW-0472">Membrane</keyword>
<protein>
    <recommendedName>
        <fullName evidence="9">TRAP transporter small permease protein</fullName>
    </recommendedName>
</protein>
<feature type="transmembrane region" description="Helical" evidence="9">
    <location>
        <begin position="12"/>
        <end position="33"/>
    </location>
</feature>
<feature type="transmembrane region" description="Helical" evidence="9">
    <location>
        <begin position="85"/>
        <end position="104"/>
    </location>
</feature>
<evidence type="ECO:0000256" key="9">
    <source>
        <dbReference type="RuleBase" id="RU369079"/>
    </source>
</evidence>
<evidence type="ECO:0000256" key="7">
    <source>
        <dbReference type="ARBA" id="ARBA00023136"/>
    </source>
</evidence>
<dbReference type="RefSeq" id="WP_009519036.1">
    <property type="nucleotide sequence ID" value="NZ_CCAE010000052.1"/>
</dbReference>
<dbReference type="PANTHER" id="PTHR35011:SF2">
    <property type="entry name" value="2,3-DIKETO-L-GULONATE TRAP TRANSPORTER SMALL PERMEASE PROTEIN YIAM"/>
    <property type="match status" value="1"/>
</dbReference>